<organism evidence="8 9">
    <name type="scientific">Aestuariibaculum sediminum</name>
    <dbReference type="NCBI Taxonomy" id="2770637"/>
    <lineage>
        <taxon>Bacteria</taxon>
        <taxon>Pseudomonadati</taxon>
        <taxon>Bacteroidota</taxon>
        <taxon>Flavobacteriia</taxon>
        <taxon>Flavobacteriales</taxon>
        <taxon>Flavobacteriaceae</taxon>
    </lineage>
</organism>
<evidence type="ECO:0000313" key="8">
    <source>
        <dbReference type="EMBL" id="MBD0832932.1"/>
    </source>
</evidence>
<dbReference type="PANTHER" id="PTHR42693">
    <property type="entry name" value="ARYLSULFATASE FAMILY MEMBER"/>
    <property type="match status" value="1"/>
</dbReference>
<proteinExistence type="inferred from homology"/>
<dbReference type="InterPro" id="IPR050738">
    <property type="entry name" value="Sulfatase"/>
</dbReference>
<evidence type="ECO:0000256" key="2">
    <source>
        <dbReference type="ARBA" id="ARBA00008779"/>
    </source>
</evidence>
<dbReference type="PANTHER" id="PTHR42693:SF42">
    <property type="entry name" value="ARYLSULFATASE G"/>
    <property type="match status" value="1"/>
</dbReference>
<dbReference type="InterPro" id="IPR000917">
    <property type="entry name" value="Sulfatase_N"/>
</dbReference>
<sequence length="486" mass="55039">MTKNIALATISVFIALSCFSQKNKNSNANKPNIVFILVDDLGWADLGYSGSSFYETPNIDDLAANGIVFNNAYSACPVCSPARASILTGKTPALLNLTDYLPGNRHYGPHKDQMLTSHPFATHLELNEYTLAECLKDAGYKTMMAGKWHLAEEQKYYPQFQGFDINIGGNKTGHPAAGYFSPYKNPELTDGYEGEYLTDRLTDEVIHFIEQNKKQPFFAYLSFYTVHLPMQGKPDKVKKYQQKLNTINKSNEEFVKNGKTWVKQQQNMPHFAAMVESMDENVGRILETLKRLQLDENTIVLFTSDNGGMATSNRTDNIPTSNLPLKAGKGYLYEGGIRVPLIIKNGKKYKGQICETPVSGIDYYPTLLDLANIKNRIPYDIEGVSLKPLLSKKPINERPIFWHYPHYSGGLGGTPSGAVRLGDYKLIEFYEDMHIELYNVKQDLSEEHNLVNRYPKKMQELKTLLHEWRKNVEALMPYPNPNYIAD</sequence>
<evidence type="ECO:0000256" key="4">
    <source>
        <dbReference type="ARBA" id="ARBA00022729"/>
    </source>
</evidence>
<dbReference type="Pfam" id="PF00884">
    <property type="entry name" value="Sulfatase"/>
    <property type="match status" value="1"/>
</dbReference>
<keyword evidence="3" id="KW-0479">Metal-binding</keyword>
<dbReference type="CDD" id="cd16144">
    <property type="entry name" value="ARS_like"/>
    <property type="match status" value="1"/>
</dbReference>
<dbReference type="GO" id="GO:0004065">
    <property type="term" value="F:arylsulfatase activity"/>
    <property type="evidence" value="ECO:0007669"/>
    <property type="project" value="TreeGrafter"/>
</dbReference>
<comment type="similarity">
    <text evidence="2">Belongs to the sulfatase family.</text>
</comment>
<dbReference type="Proteomes" id="UP000600588">
    <property type="component" value="Unassembled WGS sequence"/>
</dbReference>
<reference evidence="8 9" key="1">
    <citation type="submission" date="2020-09" db="EMBL/GenBank/DDBJ databases">
        <title>TT11 complete genome.</title>
        <authorList>
            <person name="Wu Z."/>
        </authorList>
    </citation>
    <scope>NUCLEOTIDE SEQUENCE [LARGE SCALE GENOMIC DNA]</scope>
    <source>
        <strain evidence="8 9">TT11</strain>
    </source>
</reference>
<evidence type="ECO:0000259" key="7">
    <source>
        <dbReference type="Pfam" id="PF00884"/>
    </source>
</evidence>
<keyword evidence="5" id="KW-0378">Hydrolase</keyword>
<dbReference type="PROSITE" id="PS51257">
    <property type="entry name" value="PROKAR_LIPOPROTEIN"/>
    <property type="match status" value="1"/>
</dbReference>
<gene>
    <name evidence="8" type="ORF">ICJ83_12375</name>
</gene>
<dbReference type="SUPFAM" id="SSF53649">
    <property type="entry name" value="Alkaline phosphatase-like"/>
    <property type="match status" value="1"/>
</dbReference>
<dbReference type="Gene3D" id="3.40.720.10">
    <property type="entry name" value="Alkaline Phosphatase, subunit A"/>
    <property type="match status" value="1"/>
</dbReference>
<dbReference type="InterPro" id="IPR024607">
    <property type="entry name" value="Sulfatase_CS"/>
</dbReference>
<evidence type="ECO:0000256" key="3">
    <source>
        <dbReference type="ARBA" id="ARBA00022723"/>
    </source>
</evidence>
<dbReference type="Gene3D" id="3.30.1120.10">
    <property type="match status" value="1"/>
</dbReference>
<comment type="cofactor">
    <cofactor evidence="1">
        <name>Ca(2+)</name>
        <dbReference type="ChEBI" id="CHEBI:29108"/>
    </cofactor>
</comment>
<feature type="domain" description="Sulfatase N-terminal" evidence="7">
    <location>
        <begin position="31"/>
        <end position="373"/>
    </location>
</feature>
<dbReference type="EMBL" id="JACVXB010000005">
    <property type="protein sequence ID" value="MBD0832932.1"/>
    <property type="molecule type" value="Genomic_DNA"/>
</dbReference>
<protein>
    <submittedName>
        <fullName evidence="8">Sulfatase</fullName>
    </submittedName>
</protein>
<evidence type="ECO:0000313" key="9">
    <source>
        <dbReference type="Proteomes" id="UP000600588"/>
    </source>
</evidence>
<evidence type="ECO:0000256" key="5">
    <source>
        <dbReference type="ARBA" id="ARBA00022801"/>
    </source>
</evidence>
<dbReference type="GO" id="GO:0046872">
    <property type="term" value="F:metal ion binding"/>
    <property type="evidence" value="ECO:0007669"/>
    <property type="project" value="UniProtKB-KW"/>
</dbReference>
<keyword evidence="4" id="KW-0732">Signal</keyword>
<keyword evidence="9" id="KW-1185">Reference proteome</keyword>
<keyword evidence="6" id="KW-0106">Calcium</keyword>
<name>A0A8J6QA04_9FLAO</name>
<dbReference type="PROSITE" id="PS00523">
    <property type="entry name" value="SULFATASE_1"/>
    <property type="match status" value="1"/>
</dbReference>
<dbReference type="PROSITE" id="PS00149">
    <property type="entry name" value="SULFATASE_2"/>
    <property type="match status" value="1"/>
</dbReference>
<accession>A0A8J6QA04</accession>
<dbReference type="InterPro" id="IPR017850">
    <property type="entry name" value="Alkaline_phosphatase_core_sf"/>
</dbReference>
<evidence type="ECO:0000256" key="1">
    <source>
        <dbReference type="ARBA" id="ARBA00001913"/>
    </source>
</evidence>
<dbReference type="AlphaFoldDB" id="A0A8J6QA04"/>
<comment type="caution">
    <text evidence="8">The sequence shown here is derived from an EMBL/GenBank/DDBJ whole genome shotgun (WGS) entry which is preliminary data.</text>
</comment>
<evidence type="ECO:0000256" key="6">
    <source>
        <dbReference type="ARBA" id="ARBA00022837"/>
    </source>
</evidence>